<feature type="transmembrane region" description="Helical" evidence="8">
    <location>
        <begin position="243"/>
        <end position="261"/>
    </location>
</feature>
<keyword evidence="7 8" id="KW-0472">Membrane</keyword>
<keyword evidence="2" id="KW-1003">Cell membrane</keyword>
<dbReference type="GO" id="GO:0005886">
    <property type="term" value="C:plasma membrane"/>
    <property type="evidence" value="ECO:0007669"/>
    <property type="project" value="UniProtKB-SubCell"/>
</dbReference>
<evidence type="ECO:0000256" key="6">
    <source>
        <dbReference type="ARBA" id="ARBA00022989"/>
    </source>
</evidence>
<proteinExistence type="predicted"/>
<evidence type="ECO:0000256" key="5">
    <source>
        <dbReference type="ARBA" id="ARBA00022692"/>
    </source>
</evidence>
<dbReference type="Pfam" id="PF13231">
    <property type="entry name" value="PMT_2"/>
    <property type="match status" value="1"/>
</dbReference>
<feature type="transmembrane region" description="Helical" evidence="8">
    <location>
        <begin position="143"/>
        <end position="159"/>
    </location>
</feature>
<dbReference type="GO" id="GO:0016763">
    <property type="term" value="F:pentosyltransferase activity"/>
    <property type="evidence" value="ECO:0007669"/>
    <property type="project" value="TreeGrafter"/>
</dbReference>
<gene>
    <name evidence="10" type="ORF">METZ01_LOCUS143340</name>
</gene>
<reference evidence="10" key="1">
    <citation type="submission" date="2018-05" db="EMBL/GenBank/DDBJ databases">
        <authorList>
            <person name="Lanie J.A."/>
            <person name="Ng W.-L."/>
            <person name="Kazmierczak K.M."/>
            <person name="Andrzejewski T.M."/>
            <person name="Davidsen T.M."/>
            <person name="Wayne K.J."/>
            <person name="Tettelin H."/>
            <person name="Glass J.I."/>
            <person name="Rusch D."/>
            <person name="Podicherti R."/>
            <person name="Tsui H.-C.T."/>
            <person name="Winkler M.E."/>
        </authorList>
    </citation>
    <scope>NUCLEOTIDE SEQUENCE</scope>
</reference>
<evidence type="ECO:0000256" key="4">
    <source>
        <dbReference type="ARBA" id="ARBA00022679"/>
    </source>
</evidence>
<keyword evidence="5 8" id="KW-0812">Transmembrane</keyword>
<comment type="subcellular location">
    <subcellularLocation>
        <location evidence="1">Cell membrane</location>
        <topology evidence="1">Multi-pass membrane protein</topology>
    </subcellularLocation>
</comment>
<dbReference type="AlphaFoldDB" id="A0A381ZMH5"/>
<dbReference type="InterPro" id="IPR050297">
    <property type="entry name" value="LipidA_mod_glycosyltrf_83"/>
</dbReference>
<dbReference type="EMBL" id="UINC01021919">
    <property type="protein sequence ID" value="SVA90486.1"/>
    <property type="molecule type" value="Genomic_DNA"/>
</dbReference>
<dbReference type="PANTHER" id="PTHR33908:SF11">
    <property type="entry name" value="MEMBRANE PROTEIN"/>
    <property type="match status" value="1"/>
</dbReference>
<dbReference type="PANTHER" id="PTHR33908">
    <property type="entry name" value="MANNOSYLTRANSFERASE YKCB-RELATED"/>
    <property type="match status" value="1"/>
</dbReference>
<keyword evidence="6 8" id="KW-1133">Transmembrane helix</keyword>
<evidence type="ECO:0000256" key="2">
    <source>
        <dbReference type="ARBA" id="ARBA00022475"/>
    </source>
</evidence>
<evidence type="ECO:0000313" key="10">
    <source>
        <dbReference type="EMBL" id="SVA90486.1"/>
    </source>
</evidence>
<dbReference type="InterPro" id="IPR038731">
    <property type="entry name" value="RgtA/B/C-like"/>
</dbReference>
<feature type="transmembrane region" description="Helical" evidence="8">
    <location>
        <begin position="195"/>
        <end position="223"/>
    </location>
</feature>
<evidence type="ECO:0000256" key="7">
    <source>
        <dbReference type="ARBA" id="ARBA00023136"/>
    </source>
</evidence>
<accession>A0A381ZMH5</accession>
<feature type="transmembrane region" description="Helical" evidence="8">
    <location>
        <begin position="21"/>
        <end position="39"/>
    </location>
</feature>
<dbReference type="GO" id="GO:0008610">
    <property type="term" value="P:lipid biosynthetic process"/>
    <property type="evidence" value="ECO:0007669"/>
    <property type="project" value="UniProtKB-ARBA"/>
</dbReference>
<evidence type="ECO:0000259" key="9">
    <source>
        <dbReference type="Pfam" id="PF13231"/>
    </source>
</evidence>
<feature type="non-terminal residue" evidence="10">
    <location>
        <position position="295"/>
    </location>
</feature>
<protein>
    <recommendedName>
        <fullName evidence="9">Glycosyltransferase RgtA/B/C/D-like domain-containing protein</fullName>
    </recommendedName>
</protein>
<sequence>MNIPQSLKYPSNRKNETFWSALIVIVLIAAFFRFSGLHWDEGFLYTPHPDERAILMKSREIEMPPLSKLGTLFNADESTWNPRWFPYGSFPLYVLEISQSIVERLTGAAITDLRTLARSISVLADLGTIIGIAMLGKAAFSRRVGILAALLISFSVIHIQLAHFFAFDTLTVFFTTWTLLVLYRLTFSGKRSHSLLAGALIGLGLATKISLLPIAGAFVMAHLIYAARDQNLEDVQYWKVKKALISGAWGIAAGSLIFVLAQPYALLDWNRFIGDVTEQSEMVRRIRDYPYTRQY</sequence>
<keyword evidence="4" id="KW-0808">Transferase</keyword>
<name>A0A381ZMH5_9ZZZZ</name>
<evidence type="ECO:0000256" key="8">
    <source>
        <dbReference type="SAM" id="Phobius"/>
    </source>
</evidence>
<evidence type="ECO:0000256" key="1">
    <source>
        <dbReference type="ARBA" id="ARBA00004651"/>
    </source>
</evidence>
<feature type="domain" description="Glycosyltransferase RgtA/B/C/D-like" evidence="9">
    <location>
        <begin position="116"/>
        <end position="226"/>
    </location>
</feature>
<organism evidence="10">
    <name type="scientific">marine metagenome</name>
    <dbReference type="NCBI Taxonomy" id="408172"/>
    <lineage>
        <taxon>unclassified sequences</taxon>
        <taxon>metagenomes</taxon>
        <taxon>ecological metagenomes</taxon>
    </lineage>
</organism>
<feature type="transmembrane region" description="Helical" evidence="8">
    <location>
        <begin position="165"/>
        <end position="183"/>
    </location>
</feature>
<evidence type="ECO:0000256" key="3">
    <source>
        <dbReference type="ARBA" id="ARBA00022676"/>
    </source>
</evidence>
<keyword evidence="3" id="KW-0328">Glycosyltransferase</keyword>